<dbReference type="Proteomes" id="UP000504602">
    <property type="component" value="Unplaced"/>
</dbReference>
<dbReference type="GeneID" id="102034539"/>
<dbReference type="PANTHER" id="PTHR10704:SF60">
    <property type="entry name" value="CARBOHYDRATE SULFOTRANSFERASE 3"/>
    <property type="match status" value="1"/>
</dbReference>
<name>A0A8N5F1W7_GEOFO</name>
<keyword evidence="1" id="KW-1185">Reference proteome</keyword>
<dbReference type="InterPro" id="IPR051135">
    <property type="entry name" value="Gal/GlcNAc/GalNAc_ST"/>
</dbReference>
<feature type="non-terminal residue" evidence="2">
    <location>
        <position position="227"/>
    </location>
</feature>
<accession>A0A8N5F1W7</accession>
<dbReference type="GO" id="GO:0006790">
    <property type="term" value="P:sulfur compound metabolic process"/>
    <property type="evidence" value="ECO:0007669"/>
    <property type="project" value="TreeGrafter"/>
</dbReference>
<evidence type="ECO:0000313" key="2">
    <source>
        <dbReference type="RefSeq" id="XP_030919456.1"/>
    </source>
</evidence>
<dbReference type="GO" id="GO:0001517">
    <property type="term" value="F:N-acetylglucosamine 6-O-sulfotransferase activity"/>
    <property type="evidence" value="ECO:0007669"/>
    <property type="project" value="TreeGrafter"/>
</dbReference>
<proteinExistence type="predicted"/>
<reference evidence="2" key="1">
    <citation type="submission" date="2025-08" db="UniProtKB">
        <authorList>
            <consortium name="RefSeq"/>
        </authorList>
    </citation>
    <scope>IDENTIFICATION</scope>
</reference>
<dbReference type="OrthoDB" id="6138663at2759"/>
<dbReference type="RefSeq" id="XP_030919456.1">
    <property type="nucleotide sequence ID" value="XM_031063596.1"/>
</dbReference>
<dbReference type="GO" id="GO:0006044">
    <property type="term" value="P:N-acetylglucosamine metabolic process"/>
    <property type="evidence" value="ECO:0007669"/>
    <property type="project" value="TreeGrafter"/>
</dbReference>
<dbReference type="GO" id="GO:0008459">
    <property type="term" value="F:chondroitin 6-sulfotransferase activity"/>
    <property type="evidence" value="ECO:0007669"/>
    <property type="project" value="TreeGrafter"/>
</dbReference>
<dbReference type="PANTHER" id="PTHR10704">
    <property type="entry name" value="CARBOHYDRATE SULFOTRANSFERASE"/>
    <property type="match status" value="1"/>
</dbReference>
<organism evidence="1 2">
    <name type="scientific">Geospiza fortis</name>
    <name type="common">Medium ground-finch</name>
    <dbReference type="NCBI Taxonomy" id="48883"/>
    <lineage>
        <taxon>Eukaryota</taxon>
        <taxon>Metazoa</taxon>
        <taxon>Chordata</taxon>
        <taxon>Craniata</taxon>
        <taxon>Vertebrata</taxon>
        <taxon>Euteleostomi</taxon>
        <taxon>Archelosauria</taxon>
        <taxon>Archosauria</taxon>
        <taxon>Dinosauria</taxon>
        <taxon>Saurischia</taxon>
        <taxon>Theropoda</taxon>
        <taxon>Coelurosauria</taxon>
        <taxon>Aves</taxon>
        <taxon>Neognathae</taxon>
        <taxon>Neoaves</taxon>
        <taxon>Telluraves</taxon>
        <taxon>Australaves</taxon>
        <taxon>Passeriformes</taxon>
        <taxon>Thraupidae</taxon>
        <taxon>Geospiza</taxon>
    </lineage>
</organism>
<gene>
    <name evidence="2" type="primary">CHST3</name>
</gene>
<evidence type="ECO:0000313" key="1">
    <source>
        <dbReference type="Proteomes" id="UP000504602"/>
    </source>
</evidence>
<sequence>MLSLLLPTGRAGKALAQDTFPVCRRDLCVFSMEIRRALPQDIRELLHCLKMKSKYAILLVFVISIVIIEKENNFISRVSDKLKQSPQALAEANSTEPSPAPAKNSSLASLQELDAAFSQLRSHLYNITLQLAGDTADPGPRRHVLLMATTRTGSSFVGEFFNQQGSIFYLFEPLWHVEKTVNFLPGGASAVGSALVYRDVLKQLLLCDLYILENFISPVPEGHLTPF</sequence>
<protein>
    <submittedName>
        <fullName evidence="2">Carbohydrate sulfotransferase 3</fullName>
    </submittedName>
</protein>
<dbReference type="CTD" id="9469"/>
<dbReference type="AlphaFoldDB" id="A0A8N5F1W7"/>